<feature type="domain" description="Peptidase M16 C-terminal" evidence="2">
    <location>
        <begin position="178"/>
        <end position="236"/>
    </location>
</feature>
<dbReference type="SUPFAM" id="SSF63411">
    <property type="entry name" value="LuxS/MPP-like metallohydrolase"/>
    <property type="match status" value="1"/>
</dbReference>
<sequence length="412" mass="44107">MKRLLLAGLAATLALQAQPSPQHFTLPNGLRVVHLEDHEHPLVRVRLHLSLEPGDTLVGHQGLALLAMRMFQHSDAADLKAESFDRLLDDSGIRLSSTAEPGALEWRLAARSRDQDRALGLLADRLLRSIFDPMVLEAQRLACWRQAEQLDAPPFQRLEAALLQAPGARPTLASLGAITLEDLLTFRAKVIRPDRALLLIHGDVGLEQAKRLVLLSLGSWTVQEPPTLTGPPVAAPATAPPGSAADPVCISAPGASLRLQAFLPRPPGVTPEAATLIALLVPGEPTMSPASIAWRPEGLLATLDVGPEMAEAGAWALLQLRLEALRLRGFTTADLERARIAWAAARSLSSLDAEAQLDAAAALTLGHGATLDRMKTLTQDQLNATLRAWLDVGKARRGLAGSEARQALPPRP</sequence>
<name>A0A936F4E2_9BACT</name>
<keyword evidence="1" id="KW-0732">Signal</keyword>
<protein>
    <submittedName>
        <fullName evidence="3">Insulinase family protein</fullName>
    </submittedName>
</protein>
<evidence type="ECO:0000313" key="4">
    <source>
        <dbReference type="Proteomes" id="UP000709959"/>
    </source>
</evidence>
<comment type="caution">
    <text evidence="3">The sequence shown here is derived from an EMBL/GenBank/DDBJ whole genome shotgun (WGS) entry which is preliminary data.</text>
</comment>
<dbReference type="GO" id="GO:0046872">
    <property type="term" value="F:metal ion binding"/>
    <property type="evidence" value="ECO:0007669"/>
    <property type="project" value="InterPro"/>
</dbReference>
<dbReference type="InterPro" id="IPR007863">
    <property type="entry name" value="Peptidase_M16_C"/>
</dbReference>
<dbReference type="AlphaFoldDB" id="A0A936F4E2"/>
<feature type="signal peptide" evidence="1">
    <location>
        <begin position="1"/>
        <end position="17"/>
    </location>
</feature>
<gene>
    <name evidence="3" type="ORF">IPN91_13530</name>
</gene>
<evidence type="ECO:0000259" key="2">
    <source>
        <dbReference type="Pfam" id="PF05193"/>
    </source>
</evidence>
<evidence type="ECO:0000313" key="3">
    <source>
        <dbReference type="EMBL" id="MBK8573616.1"/>
    </source>
</evidence>
<dbReference type="Pfam" id="PF05193">
    <property type="entry name" value="Peptidase_M16_C"/>
    <property type="match status" value="1"/>
</dbReference>
<organism evidence="3 4">
    <name type="scientific">Candidatus Geothrix odensensis</name>
    <dbReference type="NCBI Taxonomy" id="2954440"/>
    <lineage>
        <taxon>Bacteria</taxon>
        <taxon>Pseudomonadati</taxon>
        <taxon>Acidobacteriota</taxon>
        <taxon>Holophagae</taxon>
        <taxon>Holophagales</taxon>
        <taxon>Holophagaceae</taxon>
        <taxon>Geothrix</taxon>
    </lineage>
</organism>
<accession>A0A936F4E2</accession>
<reference evidence="3 4" key="1">
    <citation type="submission" date="2020-10" db="EMBL/GenBank/DDBJ databases">
        <title>Connecting structure to function with the recovery of over 1000 high-quality activated sludge metagenome-assembled genomes encoding full-length rRNA genes using long-read sequencing.</title>
        <authorList>
            <person name="Singleton C.M."/>
            <person name="Petriglieri F."/>
            <person name="Kristensen J.M."/>
            <person name="Kirkegaard R.H."/>
            <person name="Michaelsen T.Y."/>
            <person name="Andersen M.H."/>
            <person name="Karst S.M."/>
            <person name="Dueholm M.S."/>
            <person name="Nielsen P.H."/>
            <person name="Albertsen M."/>
        </authorList>
    </citation>
    <scope>NUCLEOTIDE SEQUENCE [LARGE SCALE GENOMIC DNA]</scope>
    <source>
        <strain evidence="3">OdNE_18-Q3-R46-58_MAXAC.008</strain>
    </source>
</reference>
<dbReference type="Gene3D" id="3.30.830.10">
    <property type="entry name" value="Metalloenzyme, LuxS/M16 peptidase-like"/>
    <property type="match status" value="1"/>
</dbReference>
<proteinExistence type="predicted"/>
<evidence type="ECO:0000256" key="1">
    <source>
        <dbReference type="SAM" id="SignalP"/>
    </source>
</evidence>
<dbReference type="Proteomes" id="UP000709959">
    <property type="component" value="Unassembled WGS sequence"/>
</dbReference>
<feature type="chain" id="PRO_5037059043" evidence="1">
    <location>
        <begin position="18"/>
        <end position="412"/>
    </location>
</feature>
<dbReference type="InterPro" id="IPR011249">
    <property type="entry name" value="Metalloenz_LuxS/M16"/>
</dbReference>
<dbReference type="EMBL" id="JADKCH010000024">
    <property type="protein sequence ID" value="MBK8573616.1"/>
    <property type="molecule type" value="Genomic_DNA"/>
</dbReference>